<evidence type="ECO:0000256" key="1">
    <source>
        <dbReference type="SAM" id="MobiDB-lite"/>
    </source>
</evidence>
<dbReference type="Pfam" id="PF14625">
    <property type="entry name" value="Lustrin_cystein"/>
    <property type="match status" value="7"/>
</dbReference>
<dbReference type="Proteomes" id="UP001331761">
    <property type="component" value="Unassembled WGS sequence"/>
</dbReference>
<feature type="region of interest" description="Disordered" evidence="1">
    <location>
        <begin position="271"/>
        <end position="291"/>
    </location>
</feature>
<feature type="domain" description="EB" evidence="2">
    <location>
        <begin position="355"/>
        <end position="406"/>
    </location>
</feature>
<dbReference type="AlphaFoldDB" id="A0AAN8IF35"/>
<dbReference type="InterPro" id="IPR028150">
    <property type="entry name" value="Lustrin_cystein"/>
</dbReference>
<keyword evidence="4" id="KW-1185">Reference proteome</keyword>
<accession>A0AAN8IF35</accession>
<organism evidence="3 4">
    <name type="scientific">Trichostrongylus colubriformis</name>
    <name type="common">Black scour worm</name>
    <dbReference type="NCBI Taxonomy" id="6319"/>
    <lineage>
        <taxon>Eukaryota</taxon>
        <taxon>Metazoa</taxon>
        <taxon>Ecdysozoa</taxon>
        <taxon>Nematoda</taxon>
        <taxon>Chromadorea</taxon>
        <taxon>Rhabditida</taxon>
        <taxon>Rhabditina</taxon>
        <taxon>Rhabditomorpha</taxon>
        <taxon>Strongyloidea</taxon>
        <taxon>Trichostrongylidae</taxon>
        <taxon>Trichostrongylus</taxon>
    </lineage>
</organism>
<gene>
    <name evidence="3" type="ORF">GCK32_013042</name>
</gene>
<evidence type="ECO:0000259" key="2">
    <source>
        <dbReference type="Pfam" id="PF01683"/>
    </source>
</evidence>
<dbReference type="InterPro" id="IPR006150">
    <property type="entry name" value="Cys_repeat_1"/>
</dbReference>
<dbReference type="PANTHER" id="PTHR46339:SF4">
    <property type="entry name" value="BPTI_KUNITZ INHIBITOR DOMAIN-CONTAINING PROTEIN"/>
    <property type="match status" value="1"/>
</dbReference>
<sequence>IADFCPDGRALFRSRQTSLPRRCVLNSLNDCSPGFSCQSRVKGVTQGFCCTERSVCKGDAQFIVDDVTRMPTICTPGLFHSCPLGYHCQLPKPQSTTGFCCKLDETAVTEGCPPTEFALTNERKVVECDPFNSTHSCPTGFTCQFAVLFQRYQCCGKTPSDETELINKGNGCLPNQVALVERDQVVLCSASGKNCPTGYFCHFSTENHQFQCCGIKSDCPGKSMAYLNLDGEAMKCAMEFSSCPEGFSCLRTKHNKLQCCTIDETSPTPVQNVTSSSVPQESQATTKASTMDMKSNISTAAPCSGNMILVNGMCKKRILKTPCFLRNQCPSGMECINFICEEKGEKSGPLRRPACAEGNIRVNGTCMKTVGISGKCSVSDQCQGGSQCHNGTCQCESGTAIYKGICRAKLCGDQRVPALTPQLAAIECIHGTACPTGSSCMYSPAISMYVCCAPLIPNVNHNPAIIRTTTRTPVMPFIVNPRIASLSSKCPDGQEPMLFPSTNQPLVCDRNHRCPTGFVCTERKCCPLERQRRSVEKLCPRGYRTLLDEISQTQRCG</sequence>
<dbReference type="Pfam" id="PF01683">
    <property type="entry name" value="EB"/>
    <property type="match status" value="1"/>
</dbReference>
<dbReference type="InterPro" id="IPR006149">
    <property type="entry name" value="EB_dom"/>
</dbReference>
<dbReference type="PANTHER" id="PTHR46339">
    <property type="entry name" value="PROTEIN CBG15282-RELATED"/>
    <property type="match status" value="1"/>
</dbReference>
<feature type="non-terminal residue" evidence="3">
    <location>
        <position position="1"/>
    </location>
</feature>
<protein>
    <recommendedName>
        <fullName evidence="2">EB domain-containing protein</fullName>
    </recommendedName>
</protein>
<reference evidence="3 4" key="1">
    <citation type="submission" date="2019-10" db="EMBL/GenBank/DDBJ databases">
        <title>Assembly and Annotation for the nematode Trichostrongylus colubriformis.</title>
        <authorList>
            <person name="Martin J."/>
        </authorList>
    </citation>
    <scope>NUCLEOTIDE SEQUENCE [LARGE SCALE GENOMIC DNA]</scope>
    <source>
        <strain evidence="3">G859</strain>
        <tissue evidence="3">Whole worm</tissue>
    </source>
</reference>
<comment type="caution">
    <text evidence="3">The sequence shown here is derived from an EMBL/GenBank/DDBJ whole genome shotgun (WGS) entry which is preliminary data.</text>
</comment>
<dbReference type="EMBL" id="WIXE01022629">
    <property type="protein sequence ID" value="KAK5967308.1"/>
    <property type="molecule type" value="Genomic_DNA"/>
</dbReference>
<dbReference type="SMART" id="SM00289">
    <property type="entry name" value="WR1"/>
    <property type="match status" value="9"/>
</dbReference>
<dbReference type="InterPro" id="IPR053014">
    <property type="entry name" value="Cuticle_assoc_divergent"/>
</dbReference>
<proteinExistence type="predicted"/>
<name>A0AAN8IF35_TRICO</name>
<evidence type="ECO:0000313" key="4">
    <source>
        <dbReference type="Proteomes" id="UP001331761"/>
    </source>
</evidence>
<evidence type="ECO:0000313" key="3">
    <source>
        <dbReference type="EMBL" id="KAK5967308.1"/>
    </source>
</evidence>